<dbReference type="InterPro" id="IPR027417">
    <property type="entry name" value="P-loop_NTPase"/>
</dbReference>
<evidence type="ECO:0000256" key="2">
    <source>
        <dbReference type="ARBA" id="ARBA00022741"/>
    </source>
</evidence>
<dbReference type="GO" id="GO:0005304">
    <property type="term" value="F:L-valine transmembrane transporter activity"/>
    <property type="evidence" value="ECO:0007669"/>
    <property type="project" value="TreeGrafter"/>
</dbReference>
<dbReference type="InterPro" id="IPR051120">
    <property type="entry name" value="ABC_AA/LPS_Transport"/>
</dbReference>
<dbReference type="SMART" id="SM00382">
    <property type="entry name" value="AAA"/>
    <property type="match status" value="1"/>
</dbReference>
<protein>
    <submittedName>
        <fullName evidence="5">Lipopolysaccharide export system ATP-binding protein LptB</fullName>
        <ecNumber evidence="5">3.6.3.-</ecNumber>
    </submittedName>
</protein>
<name>A0A645BA66_9ZZZZ</name>
<dbReference type="PANTHER" id="PTHR45772:SF7">
    <property type="entry name" value="AMINO ACID ABC TRANSPORTER ATP-BINDING PROTEIN"/>
    <property type="match status" value="1"/>
</dbReference>
<dbReference type="GO" id="GO:1903806">
    <property type="term" value="P:L-isoleucine import across plasma membrane"/>
    <property type="evidence" value="ECO:0007669"/>
    <property type="project" value="TreeGrafter"/>
</dbReference>
<keyword evidence="2" id="KW-0547">Nucleotide-binding</keyword>
<dbReference type="AlphaFoldDB" id="A0A645BA66"/>
<dbReference type="InterPro" id="IPR032823">
    <property type="entry name" value="BCA_ABC_TP_C"/>
</dbReference>
<feature type="domain" description="ABC transporter" evidence="4">
    <location>
        <begin position="4"/>
        <end position="251"/>
    </location>
</feature>
<dbReference type="GO" id="GO:0005886">
    <property type="term" value="C:plasma membrane"/>
    <property type="evidence" value="ECO:0007669"/>
    <property type="project" value="TreeGrafter"/>
</dbReference>
<dbReference type="PANTHER" id="PTHR45772">
    <property type="entry name" value="CONSERVED COMPONENT OF ABC TRANSPORTER FOR NATURAL AMINO ACIDS-RELATED"/>
    <property type="match status" value="1"/>
</dbReference>
<gene>
    <name evidence="5" type="primary">lptB_66</name>
    <name evidence="5" type="ORF">SDC9_108401</name>
</gene>
<dbReference type="GO" id="GO:0005524">
    <property type="term" value="F:ATP binding"/>
    <property type="evidence" value="ECO:0007669"/>
    <property type="project" value="UniProtKB-KW"/>
</dbReference>
<accession>A0A645BA66</accession>
<dbReference type="GO" id="GO:0015188">
    <property type="term" value="F:L-isoleucine transmembrane transporter activity"/>
    <property type="evidence" value="ECO:0007669"/>
    <property type="project" value="TreeGrafter"/>
</dbReference>
<dbReference type="GO" id="GO:0015808">
    <property type="term" value="P:L-alanine transport"/>
    <property type="evidence" value="ECO:0007669"/>
    <property type="project" value="TreeGrafter"/>
</dbReference>
<evidence type="ECO:0000313" key="5">
    <source>
        <dbReference type="EMBL" id="MPM61541.1"/>
    </source>
</evidence>
<dbReference type="Pfam" id="PF12399">
    <property type="entry name" value="BCA_ABC_TP_C"/>
    <property type="match status" value="1"/>
</dbReference>
<evidence type="ECO:0000259" key="4">
    <source>
        <dbReference type="PROSITE" id="PS50893"/>
    </source>
</evidence>
<dbReference type="EC" id="3.6.3.-" evidence="5"/>
<dbReference type="GO" id="GO:0015192">
    <property type="term" value="F:L-phenylalanine transmembrane transporter activity"/>
    <property type="evidence" value="ECO:0007669"/>
    <property type="project" value="TreeGrafter"/>
</dbReference>
<dbReference type="SUPFAM" id="SSF52540">
    <property type="entry name" value="P-loop containing nucleoside triphosphate hydrolases"/>
    <property type="match status" value="1"/>
</dbReference>
<dbReference type="EMBL" id="VSSQ01018398">
    <property type="protein sequence ID" value="MPM61541.1"/>
    <property type="molecule type" value="Genomic_DNA"/>
</dbReference>
<dbReference type="CDD" id="cd03219">
    <property type="entry name" value="ABC_Mj1267_LivG_branched"/>
    <property type="match status" value="1"/>
</dbReference>
<dbReference type="Gene3D" id="3.40.50.300">
    <property type="entry name" value="P-loop containing nucleotide triphosphate hydrolases"/>
    <property type="match status" value="1"/>
</dbReference>
<evidence type="ECO:0000256" key="3">
    <source>
        <dbReference type="ARBA" id="ARBA00022840"/>
    </source>
</evidence>
<keyword evidence="1" id="KW-0813">Transport</keyword>
<evidence type="ECO:0000256" key="1">
    <source>
        <dbReference type="ARBA" id="ARBA00022448"/>
    </source>
</evidence>
<organism evidence="5">
    <name type="scientific">bioreactor metagenome</name>
    <dbReference type="NCBI Taxonomy" id="1076179"/>
    <lineage>
        <taxon>unclassified sequences</taxon>
        <taxon>metagenomes</taxon>
        <taxon>ecological metagenomes</taxon>
    </lineage>
</organism>
<dbReference type="InterPro" id="IPR003439">
    <property type="entry name" value="ABC_transporter-like_ATP-bd"/>
</dbReference>
<keyword evidence="5" id="KW-0378">Hydrolase</keyword>
<dbReference type="GO" id="GO:1903805">
    <property type="term" value="P:L-valine import across plasma membrane"/>
    <property type="evidence" value="ECO:0007669"/>
    <property type="project" value="TreeGrafter"/>
</dbReference>
<dbReference type="PROSITE" id="PS50893">
    <property type="entry name" value="ABC_TRANSPORTER_2"/>
    <property type="match status" value="1"/>
</dbReference>
<keyword evidence="3 5" id="KW-0067">ATP-binding</keyword>
<dbReference type="InterPro" id="IPR003593">
    <property type="entry name" value="AAA+_ATPase"/>
</dbReference>
<proteinExistence type="predicted"/>
<comment type="caution">
    <text evidence="5">The sequence shown here is derived from an EMBL/GenBank/DDBJ whole genome shotgun (WGS) entry which is preliminary data.</text>
</comment>
<dbReference type="Pfam" id="PF00005">
    <property type="entry name" value="ABC_tran"/>
    <property type="match status" value="1"/>
</dbReference>
<dbReference type="FunFam" id="3.40.50.300:FF:000421">
    <property type="entry name" value="Branched-chain amino acid ABC transporter ATP-binding protein"/>
    <property type="match status" value="1"/>
</dbReference>
<dbReference type="GO" id="GO:0042941">
    <property type="term" value="P:D-alanine transmembrane transport"/>
    <property type="evidence" value="ECO:0007669"/>
    <property type="project" value="TreeGrafter"/>
</dbReference>
<sequence>MHKLEINNITKKFGGLVAVENIDMYIDNNEIIGLIGPNGAGKTTLFNLLTGMYTPTTGEVIYEGNHITGLKPYTITKCGLARTFQNIRLFGKMTVIENVLVGLHSRCKSNTFDAILRTKRHKIEEKENIKKALEILEMVDLKNKSEELSKNLPYGEQRKLEIARALASNPGILLLDEPAAGMNENETEELKKFIKRLKKLGNTVLLIEHDMKLVMNICERIYVIDHGRKIAEGFPKDIQCNEKVIEAYLGKGV</sequence>
<dbReference type="GO" id="GO:0016887">
    <property type="term" value="F:ATP hydrolysis activity"/>
    <property type="evidence" value="ECO:0007669"/>
    <property type="project" value="InterPro"/>
</dbReference>
<reference evidence="5" key="1">
    <citation type="submission" date="2019-08" db="EMBL/GenBank/DDBJ databases">
        <authorList>
            <person name="Kucharzyk K."/>
            <person name="Murdoch R.W."/>
            <person name="Higgins S."/>
            <person name="Loffler F."/>
        </authorList>
    </citation>
    <scope>NUCLEOTIDE SEQUENCE</scope>
</reference>